<feature type="compositionally biased region" description="Basic and acidic residues" evidence="1">
    <location>
        <begin position="136"/>
        <end position="154"/>
    </location>
</feature>
<gene>
    <name evidence="2" type="ORF">B296_00031541</name>
</gene>
<name>A0A426ZYX1_ENSVE</name>
<feature type="compositionally biased region" description="Basic residues" evidence="1">
    <location>
        <begin position="99"/>
        <end position="111"/>
    </location>
</feature>
<evidence type="ECO:0000256" key="1">
    <source>
        <dbReference type="SAM" id="MobiDB-lite"/>
    </source>
</evidence>
<sequence>MPRRSDELTVAAVGGNLHYIAISKDMRKLGERKEEEWRRKRESLPFEVIEDDSIRDDLTEARHRIQLRAQLCKQLKTPRIAIRTRKEKQRRGIDSYRNRQPKKNRRRKRRSSGTLIGGRNCACSPPARRRGGASIGERERGVRGSENELRDWTGKKQAAATKKEERRPFPSFPVLVGGPVG</sequence>
<evidence type="ECO:0000313" key="3">
    <source>
        <dbReference type="Proteomes" id="UP000287651"/>
    </source>
</evidence>
<organism evidence="2 3">
    <name type="scientific">Ensete ventricosum</name>
    <name type="common">Abyssinian banana</name>
    <name type="synonym">Musa ensete</name>
    <dbReference type="NCBI Taxonomy" id="4639"/>
    <lineage>
        <taxon>Eukaryota</taxon>
        <taxon>Viridiplantae</taxon>
        <taxon>Streptophyta</taxon>
        <taxon>Embryophyta</taxon>
        <taxon>Tracheophyta</taxon>
        <taxon>Spermatophyta</taxon>
        <taxon>Magnoliopsida</taxon>
        <taxon>Liliopsida</taxon>
        <taxon>Zingiberales</taxon>
        <taxon>Musaceae</taxon>
        <taxon>Ensete</taxon>
    </lineage>
</organism>
<comment type="caution">
    <text evidence="2">The sequence shown here is derived from an EMBL/GenBank/DDBJ whole genome shotgun (WGS) entry which is preliminary data.</text>
</comment>
<dbReference type="EMBL" id="AMZH03004416">
    <property type="protein sequence ID" value="RRT69219.1"/>
    <property type="molecule type" value="Genomic_DNA"/>
</dbReference>
<proteinExistence type="predicted"/>
<feature type="region of interest" description="Disordered" evidence="1">
    <location>
        <begin position="80"/>
        <end position="181"/>
    </location>
</feature>
<reference evidence="2 3" key="1">
    <citation type="journal article" date="2014" name="Agronomy (Basel)">
        <title>A Draft Genome Sequence for Ensete ventricosum, the Drought-Tolerant Tree Against Hunger.</title>
        <authorList>
            <person name="Harrison J."/>
            <person name="Moore K.A."/>
            <person name="Paszkiewicz K."/>
            <person name="Jones T."/>
            <person name="Grant M."/>
            <person name="Ambacheew D."/>
            <person name="Muzemil S."/>
            <person name="Studholme D.J."/>
        </authorList>
    </citation>
    <scope>NUCLEOTIDE SEQUENCE [LARGE SCALE GENOMIC DNA]</scope>
</reference>
<protein>
    <submittedName>
        <fullName evidence="2">Uncharacterized protein</fullName>
    </submittedName>
</protein>
<dbReference type="AlphaFoldDB" id="A0A426ZYX1"/>
<dbReference type="Proteomes" id="UP000287651">
    <property type="component" value="Unassembled WGS sequence"/>
</dbReference>
<evidence type="ECO:0000313" key="2">
    <source>
        <dbReference type="EMBL" id="RRT69219.1"/>
    </source>
</evidence>
<accession>A0A426ZYX1</accession>